<name>A0ACC3BZH5_PYRYE</name>
<comment type="caution">
    <text evidence="1">The sequence shown here is derived from an EMBL/GenBank/DDBJ whole genome shotgun (WGS) entry which is preliminary data.</text>
</comment>
<proteinExistence type="predicted"/>
<evidence type="ECO:0000313" key="1">
    <source>
        <dbReference type="EMBL" id="KAK1863165.1"/>
    </source>
</evidence>
<organism evidence="1 2">
    <name type="scientific">Pyropia yezoensis</name>
    <name type="common">Susabi-nori</name>
    <name type="synonym">Porphyra yezoensis</name>
    <dbReference type="NCBI Taxonomy" id="2788"/>
    <lineage>
        <taxon>Eukaryota</taxon>
        <taxon>Rhodophyta</taxon>
        <taxon>Bangiophyceae</taxon>
        <taxon>Bangiales</taxon>
        <taxon>Bangiaceae</taxon>
        <taxon>Pyropia</taxon>
    </lineage>
</organism>
<protein>
    <submittedName>
        <fullName evidence="1">Uncharacterized protein</fullName>
    </submittedName>
</protein>
<reference evidence="1" key="1">
    <citation type="submission" date="2019-11" db="EMBL/GenBank/DDBJ databases">
        <title>Nori genome reveals adaptations in red seaweeds to the harsh intertidal environment.</title>
        <authorList>
            <person name="Wang D."/>
            <person name="Mao Y."/>
        </authorList>
    </citation>
    <scope>NUCLEOTIDE SEQUENCE</scope>
    <source>
        <tissue evidence="1">Gametophyte</tissue>
    </source>
</reference>
<dbReference type="EMBL" id="CM020619">
    <property type="protein sequence ID" value="KAK1863165.1"/>
    <property type="molecule type" value="Genomic_DNA"/>
</dbReference>
<accession>A0ACC3BZH5</accession>
<keyword evidence="2" id="KW-1185">Reference proteome</keyword>
<gene>
    <name evidence="1" type="ORF">I4F81_005727</name>
</gene>
<sequence>MVVYMVVGHTKFGPDLVARQIAGRYNTQDTFNHGQLVEHISKYATSGAYDEKMLRTWKLGTQELFAPIAHIMSYRCMVLLADDGKIRLDPVAPPADFEPFPDGGNVFHDADLMRECEGVAERRLRTVVFPSLRLKTYRGVGERAVPHLSDAPVGSSLLPASVGSCRAVRLFTRRSVSDKFWTEQARWMRDPSLQAVNAALAAVDQYASHPEMRKEAYGSKAKDISDQYAKFVPPEFAPDRYSLLDRGCTGTMTQTTLGTPGMQAAPRNATHTSGNNTGRTAAPVSAQKCGKVRWSGAAHAQPLASALLAPPFNGVLPRKAADWETLVTEMPAPGSGLVWDVLTLKRHAMVLAKKRPDIAG</sequence>
<evidence type="ECO:0000313" key="2">
    <source>
        <dbReference type="Proteomes" id="UP000798662"/>
    </source>
</evidence>
<dbReference type="Proteomes" id="UP000798662">
    <property type="component" value="Chromosome 2"/>
</dbReference>